<evidence type="ECO:0000256" key="1">
    <source>
        <dbReference type="SAM" id="MobiDB-lite"/>
    </source>
</evidence>
<dbReference type="AlphaFoldDB" id="A0A498JP00"/>
<sequence length="98" mass="10529">MSNIACKPCLHHSREAITVSSSSSNRSAKPQSQPCLEQDREAMDPRYDPDDTVISFTSVPLSTPPAANTIVGDLNVEDPMAAVAIIASSYFNVVKTFS</sequence>
<feature type="compositionally biased region" description="Polar residues" evidence="1">
    <location>
        <begin position="18"/>
        <end position="35"/>
    </location>
</feature>
<reference evidence="2 3" key="1">
    <citation type="submission" date="2018-10" db="EMBL/GenBank/DDBJ databases">
        <title>A high-quality apple genome assembly.</title>
        <authorList>
            <person name="Hu J."/>
        </authorList>
    </citation>
    <scope>NUCLEOTIDE SEQUENCE [LARGE SCALE GENOMIC DNA]</scope>
    <source>
        <strain evidence="3">cv. HFTH1</strain>
        <tissue evidence="2">Young leaf</tissue>
    </source>
</reference>
<feature type="region of interest" description="Disordered" evidence="1">
    <location>
        <begin position="17"/>
        <end position="48"/>
    </location>
</feature>
<keyword evidence="3" id="KW-1185">Reference proteome</keyword>
<protein>
    <submittedName>
        <fullName evidence="2">Uncharacterized protein</fullName>
    </submittedName>
</protein>
<name>A0A498JP00_MALDO</name>
<organism evidence="2 3">
    <name type="scientific">Malus domestica</name>
    <name type="common">Apple</name>
    <name type="synonym">Pyrus malus</name>
    <dbReference type="NCBI Taxonomy" id="3750"/>
    <lineage>
        <taxon>Eukaryota</taxon>
        <taxon>Viridiplantae</taxon>
        <taxon>Streptophyta</taxon>
        <taxon>Embryophyta</taxon>
        <taxon>Tracheophyta</taxon>
        <taxon>Spermatophyta</taxon>
        <taxon>Magnoliopsida</taxon>
        <taxon>eudicotyledons</taxon>
        <taxon>Gunneridae</taxon>
        <taxon>Pentapetalae</taxon>
        <taxon>rosids</taxon>
        <taxon>fabids</taxon>
        <taxon>Rosales</taxon>
        <taxon>Rosaceae</taxon>
        <taxon>Amygdaloideae</taxon>
        <taxon>Maleae</taxon>
        <taxon>Malus</taxon>
    </lineage>
</organism>
<feature type="compositionally biased region" description="Basic and acidic residues" evidence="1">
    <location>
        <begin position="37"/>
        <end position="48"/>
    </location>
</feature>
<evidence type="ECO:0000313" key="3">
    <source>
        <dbReference type="Proteomes" id="UP000290289"/>
    </source>
</evidence>
<dbReference type="EMBL" id="RDQH01000333">
    <property type="protein sequence ID" value="RXH95061.1"/>
    <property type="molecule type" value="Genomic_DNA"/>
</dbReference>
<dbReference type="Proteomes" id="UP000290289">
    <property type="component" value="Chromosome 7"/>
</dbReference>
<proteinExistence type="predicted"/>
<gene>
    <name evidence="2" type="ORF">DVH24_024745</name>
</gene>
<accession>A0A498JP00</accession>
<comment type="caution">
    <text evidence="2">The sequence shown here is derived from an EMBL/GenBank/DDBJ whole genome shotgun (WGS) entry which is preliminary data.</text>
</comment>
<evidence type="ECO:0000313" key="2">
    <source>
        <dbReference type="EMBL" id="RXH95061.1"/>
    </source>
</evidence>